<dbReference type="InterPro" id="IPR020846">
    <property type="entry name" value="MFS_dom"/>
</dbReference>
<dbReference type="Pfam" id="PF07690">
    <property type="entry name" value="MFS_1"/>
    <property type="match status" value="1"/>
</dbReference>
<evidence type="ECO:0000256" key="6">
    <source>
        <dbReference type="SAM" id="Phobius"/>
    </source>
</evidence>
<protein>
    <submittedName>
        <fullName evidence="8">MFS general substrate transporter</fullName>
    </submittedName>
</protein>
<dbReference type="GO" id="GO:1990961">
    <property type="term" value="P:xenobiotic detoxification by transmembrane export across the plasma membrane"/>
    <property type="evidence" value="ECO:0007669"/>
    <property type="project" value="TreeGrafter"/>
</dbReference>
<evidence type="ECO:0000256" key="3">
    <source>
        <dbReference type="ARBA" id="ARBA00022989"/>
    </source>
</evidence>
<dbReference type="Proteomes" id="UP000800200">
    <property type="component" value="Unassembled WGS sequence"/>
</dbReference>
<sequence>MVADFIRDSPFGQILRLINRNRVLQYPEEKPEFKCPAHYSGSTSSEDNLTNAALKRKEDSQDGMEKPERNVGHEPAEPQITLEESPSRRPEDMARDVEKADSSSSDGSSSSDLRRTASLSLQRTRTLPYTAERLAADQALSLERTQSKPIVTAKAADGTILVDWYTTDDPENPQNWSQMKKFFVAFLIDLYTFVVYSSSAIYVSSQLLVMERFHVGETKAALGLALYVLGYGIGPLIFAPLSEVPVFGRNVPYVTTFALFTILSLPTALVDNLGGLLVLRFLQGFFGSPCLANGGASMGDMYSLLYLPYPVALWVSAAFAAPALGPLLSGYAVYAENWRWSQWEILWMAGPVFLVIFFFLPETQPSTILLHRAARLRKATGNEKIKSQTEIDRQGIDFTSTVVEAIIKPIEITIKDPAILFVNIYTALTYGIYYSFFEAFPLVYPVLYGLNVGETGTVFVCIVVGCIIAMVIYFSYLNWYVIPDILKNGLRAQEFRLRPALIACFGPTVGLFLFGWTARESIHWIVSVIGITIYATTVYIVMQCIFTYVPMSYPQYAASLFAGNDFIRSLFAFGSVLFSRPMYINLGIGKGISLLGGLSVMGIIGMWLLYFCGAKLRARSKFAI</sequence>
<comment type="subcellular location">
    <subcellularLocation>
        <location evidence="1">Membrane</location>
        <topology evidence="1">Multi-pass membrane protein</topology>
    </subcellularLocation>
</comment>
<dbReference type="PROSITE" id="PS50850">
    <property type="entry name" value="MFS"/>
    <property type="match status" value="1"/>
</dbReference>
<reference evidence="8" key="1">
    <citation type="journal article" date="2020" name="Stud. Mycol.">
        <title>101 Dothideomycetes genomes: a test case for predicting lifestyles and emergence of pathogens.</title>
        <authorList>
            <person name="Haridas S."/>
            <person name="Albert R."/>
            <person name="Binder M."/>
            <person name="Bloem J."/>
            <person name="Labutti K."/>
            <person name="Salamov A."/>
            <person name="Andreopoulos B."/>
            <person name="Baker S."/>
            <person name="Barry K."/>
            <person name="Bills G."/>
            <person name="Bluhm B."/>
            <person name="Cannon C."/>
            <person name="Castanera R."/>
            <person name="Culley D."/>
            <person name="Daum C."/>
            <person name="Ezra D."/>
            <person name="Gonzalez J."/>
            <person name="Henrissat B."/>
            <person name="Kuo A."/>
            <person name="Liang C."/>
            <person name="Lipzen A."/>
            <person name="Lutzoni F."/>
            <person name="Magnuson J."/>
            <person name="Mondo S."/>
            <person name="Nolan M."/>
            <person name="Ohm R."/>
            <person name="Pangilinan J."/>
            <person name="Park H.-J."/>
            <person name="Ramirez L."/>
            <person name="Alfaro M."/>
            <person name="Sun H."/>
            <person name="Tritt A."/>
            <person name="Yoshinaga Y."/>
            <person name="Zwiers L.-H."/>
            <person name="Turgeon B."/>
            <person name="Goodwin S."/>
            <person name="Spatafora J."/>
            <person name="Crous P."/>
            <person name="Grigoriev I."/>
        </authorList>
    </citation>
    <scope>NUCLEOTIDE SEQUENCE</scope>
    <source>
        <strain evidence="8">CBS 207.26</strain>
    </source>
</reference>
<feature type="region of interest" description="Disordered" evidence="5">
    <location>
        <begin position="32"/>
        <end position="117"/>
    </location>
</feature>
<evidence type="ECO:0000256" key="1">
    <source>
        <dbReference type="ARBA" id="ARBA00004141"/>
    </source>
</evidence>
<keyword evidence="4 6" id="KW-0472">Membrane</keyword>
<feature type="transmembrane region" description="Helical" evidence="6">
    <location>
        <begin position="253"/>
        <end position="279"/>
    </location>
</feature>
<feature type="transmembrane region" description="Helical" evidence="6">
    <location>
        <begin position="340"/>
        <end position="360"/>
    </location>
</feature>
<dbReference type="GO" id="GO:0015244">
    <property type="term" value="F:fluconazole transmembrane transporter activity"/>
    <property type="evidence" value="ECO:0007669"/>
    <property type="project" value="TreeGrafter"/>
</dbReference>
<dbReference type="InterPro" id="IPR011701">
    <property type="entry name" value="MFS"/>
</dbReference>
<dbReference type="FunFam" id="1.20.1250.20:FF:000011">
    <property type="entry name" value="MFS multidrug transporter, putative"/>
    <property type="match status" value="1"/>
</dbReference>
<proteinExistence type="predicted"/>
<dbReference type="EMBL" id="ML994615">
    <property type="protein sequence ID" value="KAF2192601.1"/>
    <property type="molecule type" value="Genomic_DNA"/>
</dbReference>
<dbReference type="CDD" id="cd17323">
    <property type="entry name" value="MFS_Tpo1_MDR_like"/>
    <property type="match status" value="1"/>
</dbReference>
<evidence type="ECO:0000313" key="8">
    <source>
        <dbReference type="EMBL" id="KAF2192601.1"/>
    </source>
</evidence>
<feature type="transmembrane region" description="Helical" evidence="6">
    <location>
        <begin position="311"/>
        <end position="334"/>
    </location>
</feature>
<feature type="transmembrane region" description="Helical" evidence="6">
    <location>
        <begin position="457"/>
        <end position="479"/>
    </location>
</feature>
<dbReference type="InterPro" id="IPR036259">
    <property type="entry name" value="MFS_trans_sf"/>
</dbReference>
<keyword evidence="3 6" id="KW-1133">Transmembrane helix</keyword>
<evidence type="ECO:0000259" key="7">
    <source>
        <dbReference type="PROSITE" id="PS50850"/>
    </source>
</evidence>
<dbReference type="AlphaFoldDB" id="A0A6A6EMU7"/>
<name>A0A6A6EMU7_9PEZI</name>
<accession>A0A6A6EMU7</accession>
<organism evidence="8 9">
    <name type="scientific">Zopfia rhizophila CBS 207.26</name>
    <dbReference type="NCBI Taxonomy" id="1314779"/>
    <lineage>
        <taxon>Eukaryota</taxon>
        <taxon>Fungi</taxon>
        <taxon>Dikarya</taxon>
        <taxon>Ascomycota</taxon>
        <taxon>Pezizomycotina</taxon>
        <taxon>Dothideomycetes</taxon>
        <taxon>Dothideomycetes incertae sedis</taxon>
        <taxon>Zopfiaceae</taxon>
        <taxon>Zopfia</taxon>
    </lineage>
</organism>
<feature type="transmembrane region" description="Helical" evidence="6">
    <location>
        <begin position="591"/>
        <end position="612"/>
    </location>
</feature>
<feature type="compositionally biased region" description="Low complexity" evidence="5">
    <location>
        <begin position="102"/>
        <end position="111"/>
    </location>
</feature>
<dbReference type="PANTHER" id="PTHR23502:SF23">
    <property type="entry name" value="FLUCONAZOLE RESISTANCE PROTEIN 1"/>
    <property type="match status" value="1"/>
</dbReference>
<feature type="transmembrane region" description="Helical" evidence="6">
    <location>
        <begin position="500"/>
        <end position="518"/>
    </location>
</feature>
<evidence type="ECO:0000313" key="9">
    <source>
        <dbReference type="Proteomes" id="UP000800200"/>
    </source>
</evidence>
<dbReference type="Gene3D" id="1.20.1250.20">
    <property type="entry name" value="MFS general substrate transporter like domains"/>
    <property type="match status" value="1"/>
</dbReference>
<feature type="compositionally biased region" description="Basic and acidic residues" evidence="5">
    <location>
        <begin position="55"/>
        <end position="76"/>
    </location>
</feature>
<keyword evidence="2 6" id="KW-0812">Transmembrane</keyword>
<dbReference type="PANTHER" id="PTHR23502">
    <property type="entry name" value="MAJOR FACILITATOR SUPERFAMILY"/>
    <property type="match status" value="1"/>
</dbReference>
<feature type="compositionally biased region" description="Basic and acidic residues" evidence="5">
    <location>
        <begin position="85"/>
        <end position="101"/>
    </location>
</feature>
<feature type="transmembrane region" description="Helical" evidence="6">
    <location>
        <begin position="556"/>
        <end position="579"/>
    </location>
</feature>
<evidence type="ECO:0000256" key="2">
    <source>
        <dbReference type="ARBA" id="ARBA00022692"/>
    </source>
</evidence>
<evidence type="ECO:0000256" key="4">
    <source>
        <dbReference type="ARBA" id="ARBA00023136"/>
    </source>
</evidence>
<dbReference type="OrthoDB" id="3357846at2759"/>
<feature type="compositionally biased region" description="Polar residues" evidence="5">
    <location>
        <begin position="40"/>
        <end position="51"/>
    </location>
</feature>
<feature type="transmembrane region" description="Helical" evidence="6">
    <location>
        <begin position="182"/>
        <end position="209"/>
    </location>
</feature>
<gene>
    <name evidence="8" type="ORF">K469DRAFT_553375</name>
</gene>
<keyword evidence="9" id="KW-1185">Reference proteome</keyword>
<dbReference type="SUPFAM" id="SSF103473">
    <property type="entry name" value="MFS general substrate transporter"/>
    <property type="match status" value="1"/>
</dbReference>
<dbReference type="GO" id="GO:0005886">
    <property type="term" value="C:plasma membrane"/>
    <property type="evidence" value="ECO:0007669"/>
    <property type="project" value="TreeGrafter"/>
</dbReference>
<feature type="transmembrane region" description="Helical" evidence="6">
    <location>
        <begin position="418"/>
        <end position="437"/>
    </location>
</feature>
<feature type="transmembrane region" description="Helical" evidence="6">
    <location>
        <begin position="524"/>
        <end position="549"/>
    </location>
</feature>
<evidence type="ECO:0000256" key="5">
    <source>
        <dbReference type="SAM" id="MobiDB-lite"/>
    </source>
</evidence>
<feature type="transmembrane region" description="Helical" evidence="6">
    <location>
        <begin position="221"/>
        <end position="241"/>
    </location>
</feature>
<feature type="domain" description="Major facilitator superfamily (MFS) profile" evidence="7">
    <location>
        <begin position="184"/>
        <end position="617"/>
    </location>
</feature>